<sequence>MQLFFQPDLSENHCWLTEEESRHCVKVLRKREGEAIVVTDGCGFFYDCIITKANTQKCEFKIQEKRAEPKKLFRIHLAIAPTKNPDRLEWLVEKATELGVDEITLIDGDHSERSFIKTERLLKVAISAMKQSQKATLPIINPLKKFSSILDYQADQKFIAYVDHSNPKHLLHEAIKEKSYLICIGPEGDFSQAELASAIGAGFVKVSLGDSRLRTETAGMAACCLLNAIQVSV</sequence>
<evidence type="ECO:0000256" key="8">
    <source>
        <dbReference type="ARBA" id="ARBA00025699"/>
    </source>
</evidence>
<accession>A0A401UDQ7</accession>
<dbReference type="Gene3D" id="3.40.1280.10">
    <property type="match status" value="1"/>
</dbReference>
<evidence type="ECO:0000259" key="12">
    <source>
        <dbReference type="Pfam" id="PF20260"/>
    </source>
</evidence>
<dbReference type="SUPFAM" id="SSF75217">
    <property type="entry name" value="alpha/beta knot"/>
    <property type="match status" value="1"/>
</dbReference>
<evidence type="ECO:0000256" key="9">
    <source>
        <dbReference type="ARBA" id="ARBA00047944"/>
    </source>
</evidence>
<dbReference type="InterPro" id="IPR006700">
    <property type="entry name" value="RsmE"/>
</dbReference>
<dbReference type="AlphaFoldDB" id="A0A401UDQ7"/>
<dbReference type="GO" id="GO:0070042">
    <property type="term" value="F:rRNA (uridine-N3-)-methyltransferase activity"/>
    <property type="evidence" value="ECO:0007669"/>
    <property type="project" value="TreeGrafter"/>
</dbReference>
<gene>
    <name evidence="13" type="ORF">SanaruYs_32330</name>
</gene>
<dbReference type="CDD" id="cd18084">
    <property type="entry name" value="RsmE-like"/>
    <property type="match status" value="1"/>
</dbReference>
<proteinExistence type="inferred from homology"/>
<dbReference type="NCBIfam" id="TIGR00046">
    <property type="entry name" value="RsmE family RNA methyltransferase"/>
    <property type="match status" value="1"/>
</dbReference>
<evidence type="ECO:0000259" key="11">
    <source>
        <dbReference type="Pfam" id="PF04452"/>
    </source>
</evidence>
<dbReference type="InterPro" id="IPR015947">
    <property type="entry name" value="PUA-like_sf"/>
</dbReference>
<dbReference type="SUPFAM" id="SSF88697">
    <property type="entry name" value="PUA domain-like"/>
    <property type="match status" value="1"/>
</dbReference>
<evidence type="ECO:0000313" key="14">
    <source>
        <dbReference type="Proteomes" id="UP000288227"/>
    </source>
</evidence>
<keyword evidence="3 10" id="KW-0963">Cytoplasm</keyword>
<comment type="catalytic activity">
    <reaction evidence="9 10">
        <text>uridine(1498) in 16S rRNA + S-adenosyl-L-methionine = N(3)-methyluridine(1498) in 16S rRNA + S-adenosyl-L-homocysteine + H(+)</text>
        <dbReference type="Rhea" id="RHEA:42920"/>
        <dbReference type="Rhea" id="RHEA-COMP:10283"/>
        <dbReference type="Rhea" id="RHEA-COMP:10284"/>
        <dbReference type="ChEBI" id="CHEBI:15378"/>
        <dbReference type="ChEBI" id="CHEBI:57856"/>
        <dbReference type="ChEBI" id="CHEBI:59789"/>
        <dbReference type="ChEBI" id="CHEBI:65315"/>
        <dbReference type="ChEBI" id="CHEBI:74502"/>
        <dbReference type="EC" id="2.1.1.193"/>
    </reaction>
</comment>
<evidence type="ECO:0000313" key="13">
    <source>
        <dbReference type="EMBL" id="GCC52992.1"/>
    </source>
</evidence>
<keyword evidence="4 10" id="KW-0698">rRNA processing</keyword>
<comment type="similarity">
    <text evidence="2 10">Belongs to the RNA methyltransferase RsmE family.</text>
</comment>
<dbReference type="PIRSF" id="PIRSF015601">
    <property type="entry name" value="MTase_slr0722"/>
    <property type="match status" value="1"/>
</dbReference>
<dbReference type="InterPro" id="IPR046886">
    <property type="entry name" value="RsmE_MTase_dom"/>
</dbReference>
<evidence type="ECO:0000256" key="10">
    <source>
        <dbReference type="PIRNR" id="PIRNR015601"/>
    </source>
</evidence>
<evidence type="ECO:0000256" key="2">
    <source>
        <dbReference type="ARBA" id="ARBA00005528"/>
    </source>
</evidence>
<dbReference type="GO" id="GO:0005737">
    <property type="term" value="C:cytoplasm"/>
    <property type="evidence" value="ECO:0007669"/>
    <property type="project" value="UniProtKB-SubCell"/>
</dbReference>
<dbReference type="EC" id="2.1.1.193" evidence="10"/>
<dbReference type="InterPro" id="IPR046887">
    <property type="entry name" value="RsmE_PUA-like"/>
</dbReference>
<dbReference type="GO" id="GO:0070475">
    <property type="term" value="P:rRNA base methylation"/>
    <property type="evidence" value="ECO:0007669"/>
    <property type="project" value="TreeGrafter"/>
</dbReference>
<evidence type="ECO:0000256" key="6">
    <source>
        <dbReference type="ARBA" id="ARBA00022679"/>
    </source>
</evidence>
<dbReference type="Proteomes" id="UP000288227">
    <property type="component" value="Unassembled WGS sequence"/>
</dbReference>
<dbReference type="PANTHER" id="PTHR30027">
    <property type="entry name" value="RIBOSOMAL RNA SMALL SUBUNIT METHYLTRANSFERASE E"/>
    <property type="match status" value="1"/>
</dbReference>
<dbReference type="InterPro" id="IPR029028">
    <property type="entry name" value="Alpha/beta_knot_MTases"/>
</dbReference>
<protein>
    <recommendedName>
        <fullName evidence="10">Ribosomal RNA small subunit methyltransferase E</fullName>
        <ecNumber evidence="10">2.1.1.193</ecNumber>
    </recommendedName>
</protein>
<evidence type="ECO:0000256" key="1">
    <source>
        <dbReference type="ARBA" id="ARBA00004496"/>
    </source>
</evidence>
<dbReference type="InterPro" id="IPR029026">
    <property type="entry name" value="tRNA_m1G_MTases_N"/>
</dbReference>
<keyword evidence="7 10" id="KW-0949">S-adenosyl-L-methionine</keyword>
<comment type="function">
    <text evidence="8 10">Specifically methylates the N3 position of the uracil ring of uridine 1498 (m3U1498) in 16S rRNA. Acts on the fully assembled 30S ribosomal subunit.</text>
</comment>
<organism evidence="13 14">
    <name type="scientific">Chryseotalea sanaruensis</name>
    <dbReference type="NCBI Taxonomy" id="2482724"/>
    <lineage>
        <taxon>Bacteria</taxon>
        <taxon>Pseudomonadati</taxon>
        <taxon>Bacteroidota</taxon>
        <taxon>Cytophagia</taxon>
        <taxon>Cytophagales</taxon>
        <taxon>Chryseotaleaceae</taxon>
        <taxon>Chryseotalea</taxon>
    </lineage>
</organism>
<dbReference type="Pfam" id="PF04452">
    <property type="entry name" value="Methyltrans_RNA"/>
    <property type="match status" value="1"/>
</dbReference>
<reference evidence="13 14" key="1">
    <citation type="submission" date="2018-11" db="EMBL/GenBank/DDBJ databases">
        <title>Chryseotalea sanarue gen. nov., sp., nov., a member of the family Cytophagaceae, isolated from a brackish lake in Hamamatsu Japan.</title>
        <authorList>
            <person name="Maejima Y."/>
            <person name="Iino T."/>
            <person name="Muraguchi Y."/>
            <person name="Fukuda K."/>
            <person name="Ohkuma M."/>
            <person name="Moriuchi R."/>
            <person name="Dohra H."/>
            <person name="Kimbara K."/>
            <person name="Shintani M."/>
        </authorList>
    </citation>
    <scope>NUCLEOTIDE SEQUENCE [LARGE SCALE GENOMIC DNA]</scope>
    <source>
        <strain evidence="13 14">Ys</strain>
    </source>
</reference>
<evidence type="ECO:0000256" key="5">
    <source>
        <dbReference type="ARBA" id="ARBA00022603"/>
    </source>
</evidence>
<dbReference type="Pfam" id="PF20260">
    <property type="entry name" value="PUA_4"/>
    <property type="match status" value="1"/>
</dbReference>
<dbReference type="Gene3D" id="2.40.240.20">
    <property type="entry name" value="Hypothetical PUA domain-like, domain 1"/>
    <property type="match status" value="1"/>
</dbReference>
<keyword evidence="6 10" id="KW-0808">Transferase</keyword>
<dbReference type="OrthoDB" id="9815641at2"/>
<evidence type="ECO:0000256" key="7">
    <source>
        <dbReference type="ARBA" id="ARBA00022691"/>
    </source>
</evidence>
<name>A0A401UDQ7_9BACT</name>
<keyword evidence="14" id="KW-1185">Reference proteome</keyword>
<dbReference type="RefSeq" id="WP_127123641.1">
    <property type="nucleotide sequence ID" value="NZ_BHXQ01000006.1"/>
</dbReference>
<comment type="subcellular location">
    <subcellularLocation>
        <location evidence="1 10">Cytoplasm</location>
    </subcellularLocation>
</comment>
<dbReference type="EMBL" id="BHXQ01000006">
    <property type="protein sequence ID" value="GCC52992.1"/>
    <property type="molecule type" value="Genomic_DNA"/>
</dbReference>
<feature type="domain" description="Ribosomal RNA small subunit methyltransferase E methyltransferase" evidence="11">
    <location>
        <begin position="71"/>
        <end position="226"/>
    </location>
</feature>
<dbReference type="NCBIfam" id="NF008702">
    <property type="entry name" value="PRK11713.6-1"/>
    <property type="match status" value="1"/>
</dbReference>
<keyword evidence="5 10" id="KW-0489">Methyltransferase</keyword>
<evidence type="ECO:0000256" key="4">
    <source>
        <dbReference type="ARBA" id="ARBA00022552"/>
    </source>
</evidence>
<feature type="domain" description="Ribosomal RNA small subunit methyltransferase E PUA-like" evidence="12">
    <location>
        <begin position="16"/>
        <end position="62"/>
    </location>
</feature>
<evidence type="ECO:0000256" key="3">
    <source>
        <dbReference type="ARBA" id="ARBA00022490"/>
    </source>
</evidence>
<dbReference type="PANTHER" id="PTHR30027:SF3">
    <property type="entry name" value="16S RRNA (URACIL(1498)-N(3))-METHYLTRANSFERASE"/>
    <property type="match status" value="1"/>
</dbReference>
<comment type="caution">
    <text evidence="13">The sequence shown here is derived from an EMBL/GenBank/DDBJ whole genome shotgun (WGS) entry which is preliminary data.</text>
</comment>